<evidence type="ECO:0000313" key="7">
    <source>
        <dbReference type="EMBL" id="GAA4090422.1"/>
    </source>
</evidence>
<evidence type="ECO:0000256" key="2">
    <source>
        <dbReference type="ARBA" id="ARBA00022630"/>
    </source>
</evidence>
<dbReference type="SUPFAM" id="SSF51905">
    <property type="entry name" value="FAD/NAD(P)-binding domain"/>
    <property type="match status" value="1"/>
</dbReference>
<dbReference type="NCBIfam" id="NF008726">
    <property type="entry name" value="PRK11728.1"/>
    <property type="match status" value="1"/>
</dbReference>
<evidence type="ECO:0000256" key="1">
    <source>
        <dbReference type="ARBA" id="ARBA00001974"/>
    </source>
</evidence>
<sequence>MRIGVVGAGILGLAVARRLTLVRPGARVTVLDKEDRVAVHQTGHNSGVAHAGLYYAPGSLKATLCRRGIGLLKEYCAERGLPYVECGKVVVARDETELAPLAEIERRATANGVPGLRRLSPAELREVEPHAAGVAALHSPSTAIVDFPAVARAFADDVTAAGGEVRLGFEVVGLRRVGERVTVSSPAEELTFDLLVVCAGLQSDRVARLAGDFPAPAIVPFRGEYYRLRPGRTDLVRGLIYPVPDPRYPFLGVHFTRRVDGGVDVGPNAVLALAREGYRWRDVRPADVWDTLRWPGFRRLARRHWRTGLKEMYGSASRRAFVAEARAFVPELTAGDVVAAPAGVRAQAVDPDGSLVDDFRIGRLGPVVTVRNAPSPAATSSLAIAEHVVDRLLG</sequence>
<reference evidence="8" key="1">
    <citation type="journal article" date="2019" name="Int. J. Syst. Evol. Microbiol.">
        <title>The Global Catalogue of Microorganisms (GCM) 10K type strain sequencing project: providing services to taxonomists for standard genome sequencing and annotation.</title>
        <authorList>
            <consortium name="The Broad Institute Genomics Platform"/>
            <consortium name="The Broad Institute Genome Sequencing Center for Infectious Disease"/>
            <person name="Wu L."/>
            <person name="Ma J."/>
        </authorList>
    </citation>
    <scope>NUCLEOTIDE SEQUENCE [LARGE SCALE GENOMIC DNA]</scope>
    <source>
        <strain evidence="8">JCM 16702</strain>
    </source>
</reference>
<dbReference type="RefSeq" id="WP_344954184.1">
    <property type="nucleotide sequence ID" value="NZ_BAAAZG010000045.1"/>
</dbReference>
<evidence type="ECO:0000313" key="8">
    <source>
        <dbReference type="Proteomes" id="UP001500683"/>
    </source>
</evidence>
<evidence type="ECO:0000256" key="4">
    <source>
        <dbReference type="ARBA" id="ARBA00023002"/>
    </source>
</evidence>
<name>A0ABP7WJK7_9ACTN</name>
<evidence type="ECO:0000256" key="3">
    <source>
        <dbReference type="ARBA" id="ARBA00022827"/>
    </source>
</evidence>
<keyword evidence="4" id="KW-0560">Oxidoreductase</keyword>
<dbReference type="Proteomes" id="UP001500683">
    <property type="component" value="Unassembled WGS sequence"/>
</dbReference>
<dbReference type="EMBL" id="BAAAZG010000045">
    <property type="protein sequence ID" value="GAA4090422.1"/>
    <property type="molecule type" value="Genomic_DNA"/>
</dbReference>
<dbReference type="InterPro" id="IPR036188">
    <property type="entry name" value="FAD/NAD-bd_sf"/>
</dbReference>
<comment type="caution">
    <text evidence="7">The sequence shown here is derived from an EMBL/GenBank/DDBJ whole genome shotgun (WGS) entry which is preliminary data.</text>
</comment>
<comment type="cofactor">
    <cofactor evidence="1">
        <name>FAD</name>
        <dbReference type="ChEBI" id="CHEBI:57692"/>
    </cofactor>
</comment>
<feature type="domain" description="FAD dependent oxidoreductase" evidence="6">
    <location>
        <begin position="3"/>
        <end position="391"/>
    </location>
</feature>
<keyword evidence="2" id="KW-0285">Flavoprotein</keyword>
<keyword evidence="3" id="KW-0274">FAD</keyword>
<organism evidence="7 8">
    <name type="scientific">Actinomadura miaoliensis</name>
    <dbReference type="NCBI Taxonomy" id="430685"/>
    <lineage>
        <taxon>Bacteria</taxon>
        <taxon>Bacillati</taxon>
        <taxon>Actinomycetota</taxon>
        <taxon>Actinomycetes</taxon>
        <taxon>Streptosporangiales</taxon>
        <taxon>Thermomonosporaceae</taxon>
        <taxon>Actinomadura</taxon>
    </lineage>
</organism>
<keyword evidence="8" id="KW-1185">Reference proteome</keyword>
<gene>
    <name evidence="7" type="primary">lhgO</name>
    <name evidence="7" type="ORF">GCM10022214_59120</name>
</gene>
<dbReference type="PANTHER" id="PTHR43104">
    <property type="entry name" value="L-2-HYDROXYGLUTARATE DEHYDROGENASE, MITOCHONDRIAL"/>
    <property type="match status" value="1"/>
</dbReference>
<accession>A0ABP7WJK7</accession>
<protein>
    <submittedName>
        <fullName evidence="7">L-2-hydroxyglutarate oxidase</fullName>
    </submittedName>
</protein>
<dbReference type="Pfam" id="PF01266">
    <property type="entry name" value="DAO"/>
    <property type="match status" value="1"/>
</dbReference>
<evidence type="ECO:0000256" key="5">
    <source>
        <dbReference type="ARBA" id="ARBA00037941"/>
    </source>
</evidence>
<evidence type="ECO:0000259" key="6">
    <source>
        <dbReference type="Pfam" id="PF01266"/>
    </source>
</evidence>
<dbReference type="Gene3D" id="3.30.9.10">
    <property type="entry name" value="D-Amino Acid Oxidase, subunit A, domain 2"/>
    <property type="match status" value="1"/>
</dbReference>
<dbReference type="Gene3D" id="3.50.50.60">
    <property type="entry name" value="FAD/NAD(P)-binding domain"/>
    <property type="match status" value="1"/>
</dbReference>
<proteinExistence type="inferred from homology"/>
<dbReference type="PANTHER" id="PTHR43104:SF2">
    <property type="entry name" value="L-2-HYDROXYGLUTARATE DEHYDROGENASE, MITOCHONDRIAL"/>
    <property type="match status" value="1"/>
</dbReference>
<comment type="similarity">
    <text evidence="5">Belongs to the L2HGDH family.</text>
</comment>
<dbReference type="InterPro" id="IPR006076">
    <property type="entry name" value="FAD-dep_OxRdtase"/>
</dbReference>